<keyword evidence="2" id="KW-1160">Virus entry into host cell</keyword>
<keyword evidence="2" id="KW-1162">Viral penetration into host cytoplasm</keyword>
<organism evidence="5">
    <name type="scientific">Siphoviridae sp. ct1TR2</name>
    <dbReference type="NCBI Taxonomy" id="2825309"/>
    <lineage>
        <taxon>Viruses</taxon>
        <taxon>Duplodnaviria</taxon>
        <taxon>Heunggongvirae</taxon>
        <taxon>Uroviricota</taxon>
        <taxon>Caudoviricetes</taxon>
    </lineage>
</organism>
<sequence>MWVREMMERRAMPKGLEDSSLKLTDVLLQAIVGKTTIDVSNAMSIPAFAGCVNAICNTIATVPIYLYEKKNNAVERRNDARERLLNGDTRDTLTGADFKRALVFDYLTDIGGYAYINRRGTHWLSLNYVEPSKISISESVDPIFKDYSLLVNGREFRPYQFLKMIRRTKNGYKGISIVDESRDLLGTAYAYVMFEQKLVMSGGTKKGFLQAENKLKQEEINLLRQAFRNLYGSNDENIVVLNNGIKFQPAASTSVEMQLNENKKTMSNDICKLFMIPPEIINGAATDAQKKLFIQEAIVPILNVMCTSLNRDLLLEREKDTLFFAPDLTELTQGDIKARFEAWGIAADKGIMQIDEIRKKENLPALEMPFIKLGLQDVLYDPKTGNIYTPNTNSWGSVKKGAGKPQEGGGET</sequence>
<evidence type="ECO:0000256" key="2">
    <source>
        <dbReference type="ARBA" id="ARBA00023009"/>
    </source>
</evidence>
<keyword evidence="3" id="KW-0231">Viral genome packaging</keyword>
<dbReference type="InterPro" id="IPR006427">
    <property type="entry name" value="Portal_HK97"/>
</dbReference>
<dbReference type="Pfam" id="PF04860">
    <property type="entry name" value="Phage_portal"/>
    <property type="match status" value="1"/>
</dbReference>
<dbReference type="InterPro" id="IPR006944">
    <property type="entry name" value="Phage/GTA_portal"/>
</dbReference>
<evidence type="ECO:0000256" key="1">
    <source>
        <dbReference type="ARBA" id="ARBA00022950"/>
    </source>
</evidence>
<proteinExistence type="predicted"/>
<keyword evidence="2" id="KW-1171">Viral genome ejection through host cell envelope</keyword>
<evidence type="ECO:0000256" key="3">
    <source>
        <dbReference type="ARBA" id="ARBA00023219"/>
    </source>
</evidence>
<name>A0A8S5NTV6_9CAUD</name>
<keyword evidence="1" id="KW-0118">Viral capsid assembly</keyword>
<dbReference type="EMBL" id="BK015245">
    <property type="protein sequence ID" value="DAD97632.1"/>
    <property type="molecule type" value="Genomic_DNA"/>
</dbReference>
<evidence type="ECO:0000256" key="4">
    <source>
        <dbReference type="SAM" id="MobiDB-lite"/>
    </source>
</evidence>
<protein>
    <submittedName>
        <fullName evidence="5">Portal protein</fullName>
    </submittedName>
</protein>
<dbReference type="NCBIfam" id="TIGR01537">
    <property type="entry name" value="portal_HK97"/>
    <property type="match status" value="1"/>
</dbReference>
<keyword evidence="1" id="KW-1188">Viral release from host cell</keyword>
<feature type="region of interest" description="Disordered" evidence="4">
    <location>
        <begin position="391"/>
        <end position="412"/>
    </location>
</feature>
<reference evidence="5" key="1">
    <citation type="journal article" date="2021" name="Proc. Natl. Acad. Sci. U.S.A.">
        <title>A Catalog of Tens of Thousands of Viruses from Human Metagenomes Reveals Hidden Associations with Chronic Diseases.</title>
        <authorList>
            <person name="Tisza M.J."/>
            <person name="Buck C.B."/>
        </authorList>
    </citation>
    <scope>NUCLEOTIDE SEQUENCE</scope>
    <source>
        <strain evidence="5">Ct1TR2</strain>
    </source>
</reference>
<accession>A0A8S5NTV6</accession>
<evidence type="ECO:0000313" key="5">
    <source>
        <dbReference type="EMBL" id="DAD97632.1"/>
    </source>
</evidence>